<dbReference type="PANTHER" id="PTHR26451:SF871">
    <property type="entry name" value="ODORANT RECEPTOR-RELATED"/>
    <property type="match status" value="1"/>
</dbReference>
<feature type="transmembrane region" description="Helical" evidence="14">
    <location>
        <begin position="141"/>
        <end position="162"/>
    </location>
</feature>
<keyword evidence="3" id="KW-0716">Sensory transduction</keyword>
<keyword evidence="16" id="KW-1185">Reference proteome</keyword>
<keyword evidence="8 14" id="KW-0472">Membrane</keyword>
<dbReference type="Pfam" id="PF13853">
    <property type="entry name" value="7tm_4"/>
    <property type="match status" value="1"/>
</dbReference>
<evidence type="ECO:0000259" key="15">
    <source>
        <dbReference type="PROSITE" id="PS50262"/>
    </source>
</evidence>
<gene>
    <name evidence="17" type="primary">LOC102210087</name>
</gene>
<organism evidence="16 17">
    <name type="scientific">Pundamilia nyererei</name>
    <dbReference type="NCBI Taxonomy" id="303518"/>
    <lineage>
        <taxon>Eukaryota</taxon>
        <taxon>Metazoa</taxon>
        <taxon>Chordata</taxon>
        <taxon>Craniata</taxon>
        <taxon>Vertebrata</taxon>
        <taxon>Euteleostomi</taxon>
        <taxon>Actinopterygii</taxon>
        <taxon>Neopterygii</taxon>
        <taxon>Teleostei</taxon>
        <taxon>Neoteleostei</taxon>
        <taxon>Acanthomorphata</taxon>
        <taxon>Ovalentaria</taxon>
        <taxon>Cichlomorphae</taxon>
        <taxon>Cichliformes</taxon>
        <taxon>Cichlidae</taxon>
        <taxon>African cichlids</taxon>
        <taxon>Pseudocrenilabrinae</taxon>
        <taxon>Haplochromini</taxon>
        <taxon>Pundamilia</taxon>
    </lineage>
</organism>
<feature type="transmembrane region" description="Helical" evidence="14">
    <location>
        <begin position="200"/>
        <end position="218"/>
    </location>
</feature>
<dbReference type="InterPro" id="IPR000725">
    <property type="entry name" value="Olfact_rcpt"/>
</dbReference>
<keyword evidence="11" id="KW-0325">Glycoprotein</keyword>
<feature type="transmembrane region" description="Helical" evidence="14">
    <location>
        <begin position="23"/>
        <end position="49"/>
    </location>
</feature>
<evidence type="ECO:0000313" key="17">
    <source>
        <dbReference type="RefSeq" id="XP_005747918.2"/>
    </source>
</evidence>
<comment type="subcellular location">
    <subcellularLocation>
        <location evidence="1">Cell membrane</location>
        <topology evidence="1">Multi-pass membrane protein</topology>
    </subcellularLocation>
</comment>
<evidence type="ECO:0000256" key="14">
    <source>
        <dbReference type="SAM" id="Phobius"/>
    </source>
</evidence>
<dbReference type="PROSITE" id="PS50262">
    <property type="entry name" value="G_PROTEIN_RECEP_F1_2"/>
    <property type="match status" value="1"/>
</dbReference>
<keyword evidence="2" id="KW-1003">Cell membrane</keyword>
<keyword evidence="4 14" id="KW-0812">Transmembrane</keyword>
<dbReference type="Proteomes" id="UP000695023">
    <property type="component" value="Unplaced"/>
</dbReference>
<dbReference type="GO" id="GO:0004984">
    <property type="term" value="F:olfactory receptor activity"/>
    <property type="evidence" value="ECO:0007669"/>
    <property type="project" value="InterPro"/>
</dbReference>
<dbReference type="GO" id="GO:0004930">
    <property type="term" value="F:G protein-coupled receptor activity"/>
    <property type="evidence" value="ECO:0007669"/>
    <property type="project" value="UniProtKB-KW"/>
</dbReference>
<evidence type="ECO:0000256" key="8">
    <source>
        <dbReference type="ARBA" id="ARBA00023136"/>
    </source>
</evidence>
<feature type="transmembrane region" description="Helical" evidence="14">
    <location>
        <begin position="270"/>
        <end position="289"/>
    </location>
</feature>
<feature type="transmembrane region" description="Helical" evidence="14">
    <location>
        <begin position="239"/>
        <end position="258"/>
    </location>
</feature>
<evidence type="ECO:0000256" key="11">
    <source>
        <dbReference type="ARBA" id="ARBA00023180"/>
    </source>
</evidence>
<keyword evidence="9" id="KW-1015">Disulfide bond</keyword>
<keyword evidence="12" id="KW-0807">Transducer</keyword>
<feature type="transmembrane region" description="Helical" evidence="14">
    <location>
        <begin position="56"/>
        <end position="77"/>
    </location>
</feature>
<evidence type="ECO:0000256" key="7">
    <source>
        <dbReference type="ARBA" id="ARBA00023040"/>
    </source>
</evidence>
<keyword evidence="6 14" id="KW-1133">Transmembrane helix</keyword>
<dbReference type="PRINTS" id="PR00245">
    <property type="entry name" value="OLFACTORYR"/>
</dbReference>
<dbReference type="GO" id="GO:0005886">
    <property type="term" value="C:plasma membrane"/>
    <property type="evidence" value="ECO:0007669"/>
    <property type="project" value="UniProtKB-SubCell"/>
</dbReference>
<dbReference type="InterPro" id="IPR017452">
    <property type="entry name" value="GPCR_Rhodpsn_7TM"/>
</dbReference>
<keyword evidence="7" id="KW-0297">G-protein coupled receptor</keyword>
<dbReference type="Gene3D" id="1.20.1070.10">
    <property type="entry name" value="Rhodopsin 7-helix transmembrane proteins"/>
    <property type="match status" value="1"/>
</dbReference>
<dbReference type="InterPro" id="IPR000276">
    <property type="entry name" value="GPCR_Rhodpsn"/>
</dbReference>
<evidence type="ECO:0000256" key="9">
    <source>
        <dbReference type="ARBA" id="ARBA00023157"/>
    </source>
</evidence>
<dbReference type="FunFam" id="1.20.1070.10:FF:000024">
    <property type="entry name" value="Olfactory receptor"/>
    <property type="match status" value="1"/>
</dbReference>
<dbReference type="InterPro" id="IPR052921">
    <property type="entry name" value="GPCR1_Superfamily_Member"/>
</dbReference>
<accession>A0A9Y3S341</accession>
<keyword evidence="5" id="KW-0552">Olfaction</keyword>
<keyword evidence="10" id="KW-0675">Receptor</keyword>
<feature type="region of interest" description="Disordered" evidence="13">
    <location>
        <begin position="378"/>
        <end position="441"/>
    </location>
</feature>
<evidence type="ECO:0000256" key="1">
    <source>
        <dbReference type="ARBA" id="ARBA00004651"/>
    </source>
</evidence>
<dbReference type="GeneID" id="102210087"/>
<evidence type="ECO:0000256" key="2">
    <source>
        <dbReference type="ARBA" id="ARBA00022475"/>
    </source>
</evidence>
<feature type="domain" description="G-protein coupled receptors family 1 profile" evidence="15">
    <location>
        <begin position="39"/>
        <end position="287"/>
    </location>
</feature>
<dbReference type="PROSITE" id="PS00237">
    <property type="entry name" value="G_PROTEIN_RECEP_F1_1"/>
    <property type="match status" value="1"/>
</dbReference>
<dbReference type="GO" id="GO:0005549">
    <property type="term" value="F:odorant binding"/>
    <property type="evidence" value="ECO:0007669"/>
    <property type="project" value="TreeGrafter"/>
</dbReference>
<name>A0A9Y3S341_9CICH</name>
<dbReference type="SUPFAM" id="SSF81321">
    <property type="entry name" value="Family A G protein-coupled receptor-like"/>
    <property type="match status" value="1"/>
</dbReference>
<evidence type="ECO:0000256" key="6">
    <source>
        <dbReference type="ARBA" id="ARBA00022989"/>
    </source>
</evidence>
<dbReference type="AlphaFoldDB" id="A0A9Y3S341"/>
<proteinExistence type="predicted"/>
<evidence type="ECO:0000256" key="12">
    <source>
        <dbReference type="ARBA" id="ARBA00023224"/>
    </source>
</evidence>
<evidence type="ECO:0000256" key="10">
    <source>
        <dbReference type="ARBA" id="ARBA00023170"/>
    </source>
</evidence>
<reference evidence="17" key="1">
    <citation type="submission" date="2025-08" db="UniProtKB">
        <authorList>
            <consortium name="RefSeq"/>
        </authorList>
    </citation>
    <scope>IDENTIFICATION</scope>
</reference>
<evidence type="ECO:0000256" key="4">
    <source>
        <dbReference type="ARBA" id="ARBA00022692"/>
    </source>
</evidence>
<evidence type="ECO:0000256" key="5">
    <source>
        <dbReference type="ARBA" id="ARBA00022725"/>
    </source>
</evidence>
<evidence type="ECO:0000256" key="13">
    <source>
        <dbReference type="SAM" id="MobiDB-lite"/>
    </source>
</evidence>
<evidence type="ECO:0000256" key="3">
    <source>
        <dbReference type="ARBA" id="ARBA00022606"/>
    </source>
</evidence>
<dbReference type="PANTHER" id="PTHR26451">
    <property type="entry name" value="G_PROTEIN_RECEP_F1_2 DOMAIN-CONTAINING PROTEIN"/>
    <property type="match status" value="1"/>
</dbReference>
<evidence type="ECO:0000313" key="16">
    <source>
        <dbReference type="Proteomes" id="UP000695023"/>
    </source>
</evidence>
<dbReference type="RefSeq" id="XP_005747918.2">
    <property type="nucleotide sequence ID" value="XM_005747861.2"/>
</dbReference>
<protein>
    <submittedName>
        <fullName evidence="17">Olfactory receptor 6C4-like</fullName>
    </submittedName>
</protein>
<sequence>MDNVSVVTVFTLSGLSGIANYKITIFIFTLLCYCVIWLVNLTIIVTVIVDKSLHEPMYIFLCNLCFNGLYGTAAFYPKLLYDLLSTIHVISYAGCLLQGLMVHSSICTDFSLLALMAYDRYVAICRPLVYHSLMTTQRVCIFVFFAWITPFSLILMSTITTATSRLCGSHIPRIYCINWLISNLACSASVATIIIPAFNYTFYFGHAVFVFWSYVHLIKTCQSSKENWNKFMQTCVPHLFSLAVVVVSFLFDMLYMRFGSKEIPQSFENFMAMEILFIPPIINPLMYGFKLTKIRKRVLNFICVSGERALWLNLSGLGDAQKAEVMDAAYDPTKGLFGPALERMRETSTRRKQEGEVFNLYLPRKPNSQPQQVPRAGFAATAAAVRGRQSGVRMQRGAGGQQDAHQAKVENRRPWGKHSFAAVAAKNKPSHPGEGKKKRSA</sequence>